<sequence length="142" mass="15438">MGCRAARRLMRMLGRRGAILLSYGTVWALYGYGVLISPLPNQPGLALATDLLPLRAWGWLWIATGVIALFSAWLPQGADWAGFLALPLIVLPWMSSYLAAWLQGDFPRGWIAGAVWAAIAIPVLVAAGWPEPPRVKRVSTTS</sequence>
<evidence type="ECO:0000313" key="3">
    <source>
        <dbReference type="Proteomes" id="UP000053127"/>
    </source>
</evidence>
<reference evidence="2 3" key="1">
    <citation type="submission" date="2015-10" db="EMBL/GenBank/DDBJ databases">
        <title>Draft genome sequence of Streptomyces yokosukanensis DSM 40224, type strain for the species Streptomyces yokosukanensis.</title>
        <authorList>
            <person name="Ruckert C."/>
            <person name="Winkler A."/>
            <person name="Kalinowski J."/>
            <person name="Kampfer P."/>
            <person name="Glaeser S."/>
        </authorList>
    </citation>
    <scope>NUCLEOTIDE SEQUENCE [LARGE SCALE GENOMIC DNA]</scope>
    <source>
        <strain evidence="2 3">DSM 40224</strain>
    </source>
</reference>
<dbReference type="AlphaFoldDB" id="A0A117Q1A2"/>
<keyword evidence="1" id="KW-0812">Transmembrane</keyword>
<keyword evidence="3" id="KW-1185">Reference proteome</keyword>
<accession>A0A117Q1A2</accession>
<gene>
    <name evidence="2" type="ORF">AQI95_24555</name>
</gene>
<evidence type="ECO:0000313" key="2">
    <source>
        <dbReference type="EMBL" id="KUN03134.1"/>
    </source>
</evidence>
<comment type="caution">
    <text evidence="2">The sequence shown here is derived from an EMBL/GenBank/DDBJ whole genome shotgun (WGS) entry which is preliminary data.</text>
</comment>
<feature type="transmembrane region" description="Helical" evidence="1">
    <location>
        <begin position="56"/>
        <end position="74"/>
    </location>
</feature>
<keyword evidence="1" id="KW-0472">Membrane</keyword>
<feature type="transmembrane region" description="Helical" evidence="1">
    <location>
        <begin position="109"/>
        <end position="129"/>
    </location>
</feature>
<proteinExistence type="predicted"/>
<evidence type="ECO:0000256" key="1">
    <source>
        <dbReference type="SAM" id="Phobius"/>
    </source>
</evidence>
<feature type="transmembrane region" description="Helical" evidence="1">
    <location>
        <begin position="81"/>
        <end position="103"/>
    </location>
</feature>
<dbReference type="STRING" id="67386.AQI95_24555"/>
<name>A0A117Q1A2_9ACTN</name>
<dbReference type="Proteomes" id="UP000053127">
    <property type="component" value="Unassembled WGS sequence"/>
</dbReference>
<feature type="transmembrane region" description="Helical" evidence="1">
    <location>
        <begin position="17"/>
        <end position="36"/>
    </location>
</feature>
<dbReference type="EMBL" id="LMWN01000035">
    <property type="protein sequence ID" value="KUN03134.1"/>
    <property type="molecule type" value="Genomic_DNA"/>
</dbReference>
<protein>
    <submittedName>
        <fullName evidence="2">Uncharacterized protein</fullName>
    </submittedName>
</protein>
<keyword evidence="1" id="KW-1133">Transmembrane helix</keyword>
<organism evidence="2 3">
    <name type="scientific">Streptomyces yokosukanensis</name>
    <dbReference type="NCBI Taxonomy" id="67386"/>
    <lineage>
        <taxon>Bacteria</taxon>
        <taxon>Bacillati</taxon>
        <taxon>Actinomycetota</taxon>
        <taxon>Actinomycetes</taxon>
        <taxon>Kitasatosporales</taxon>
        <taxon>Streptomycetaceae</taxon>
        <taxon>Streptomyces</taxon>
    </lineage>
</organism>